<gene>
    <name evidence="6" type="ORF">CH341_01145</name>
</gene>
<comment type="cofactor">
    <cofactor evidence="5">
        <name>Mg(2+)</name>
        <dbReference type="ChEBI" id="CHEBI:18420"/>
    </cofactor>
</comment>
<sequence length="230" mass="23618">MTETKAWPPGYKVAPRTAVLSPALIAAFKGVPTAHASDNLGRAIGAVGLRAYHDDLKLTVAGPALTVRVRPGDNLMIHVAIAMAQRGDVILVDGGGDVSQALIGGLMRTSAIARGIAGFVLDGAVRDIAEWAEGGIACYARGHTHRGPSKDGPGEVNVPIACAGMVVNPGDLVLCDADGVIVVPATDAEALLARAKAHAAREDKIRADNAAGKSDPERFNALLRSKGCPV</sequence>
<evidence type="ECO:0000313" key="7">
    <source>
        <dbReference type="Proteomes" id="UP000249130"/>
    </source>
</evidence>
<dbReference type="NCBIfam" id="NF004850">
    <property type="entry name" value="PRK06201.1"/>
    <property type="match status" value="1"/>
</dbReference>
<name>A0A327LDR3_9BRAD</name>
<protein>
    <recommendedName>
        <fullName evidence="2">Putative 4-hydroxy-4-methyl-2-oxoglutarate aldolase</fullName>
    </recommendedName>
    <alternativeName>
        <fullName evidence="3">Regulator of ribonuclease activity homolog</fullName>
    </alternativeName>
    <alternativeName>
        <fullName evidence="4">RraA-like protein</fullName>
    </alternativeName>
</protein>
<keyword evidence="5" id="KW-0479">Metal-binding</keyword>
<dbReference type="GO" id="GO:0008168">
    <property type="term" value="F:methyltransferase activity"/>
    <property type="evidence" value="ECO:0007669"/>
    <property type="project" value="UniProtKB-KW"/>
</dbReference>
<accession>A0A327LDR3</accession>
<dbReference type="PANTHER" id="PTHR33254:SF4">
    <property type="entry name" value="4-HYDROXY-4-METHYL-2-OXOGLUTARATE ALDOLASE 3-RELATED"/>
    <property type="match status" value="1"/>
</dbReference>
<evidence type="ECO:0000256" key="1">
    <source>
        <dbReference type="ARBA" id="ARBA00001968"/>
    </source>
</evidence>
<dbReference type="AlphaFoldDB" id="A0A327LDR3"/>
<dbReference type="OrthoDB" id="9805307at2"/>
<organism evidence="6 7">
    <name type="scientific">Rhodoplanes roseus</name>
    <dbReference type="NCBI Taxonomy" id="29409"/>
    <lineage>
        <taxon>Bacteria</taxon>
        <taxon>Pseudomonadati</taxon>
        <taxon>Pseudomonadota</taxon>
        <taxon>Alphaproteobacteria</taxon>
        <taxon>Hyphomicrobiales</taxon>
        <taxon>Nitrobacteraceae</taxon>
        <taxon>Rhodoplanes</taxon>
    </lineage>
</organism>
<evidence type="ECO:0000256" key="4">
    <source>
        <dbReference type="ARBA" id="ARBA00030169"/>
    </source>
</evidence>
<dbReference type="InterPro" id="IPR005493">
    <property type="entry name" value="RraA/RraA-like"/>
</dbReference>
<dbReference type="CDD" id="cd16841">
    <property type="entry name" value="RraA_family"/>
    <property type="match status" value="1"/>
</dbReference>
<dbReference type="RefSeq" id="WP_111417199.1">
    <property type="nucleotide sequence ID" value="NZ_NPEX01000004.1"/>
</dbReference>
<dbReference type="EMBL" id="NPEX01000004">
    <property type="protein sequence ID" value="RAI45948.1"/>
    <property type="molecule type" value="Genomic_DNA"/>
</dbReference>
<dbReference type="Pfam" id="PF03737">
    <property type="entry name" value="RraA-like"/>
    <property type="match status" value="1"/>
</dbReference>
<evidence type="ECO:0000256" key="2">
    <source>
        <dbReference type="ARBA" id="ARBA00016549"/>
    </source>
</evidence>
<dbReference type="Proteomes" id="UP000249130">
    <property type="component" value="Unassembled WGS sequence"/>
</dbReference>
<proteinExistence type="predicted"/>
<feature type="binding site" evidence="5">
    <location>
        <position position="127"/>
    </location>
    <ligand>
        <name>Mg(2+)</name>
        <dbReference type="ChEBI" id="CHEBI:18420"/>
    </ligand>
</feature>
<evidence type="ECO:0000256" key="3">
    <source>
        <dbReference type="ARBA" id="ARBA00029596"/>
    </source>
</evidence>
<keyword evidence="7" id="KW-1185">Reference proteome</keyword>
<keyword evidence="6" id="KW-0808">Transferase</keyword>
<comment type="cofactor">
    <cofactor evidence="1">
        <name>a divalent metal cation</name>
        <dbReference type="ChEBI" id="CHEBI:60240"/>
    </cofactor>
</comment>
<evidence type="ECO:0000313" key="6">
    <source>
        <dbReference type="EMBL" id="RAI45948.1"/>
    </source>
</evidence>
<dbReference type="SUPFAM" id="SSF89562">
    <property type="entry name" value="RraA-like"/>
    <property type="match status" value="1"/>
</dbReference>
<reference evidence="6 7" key="1">
    <citation type="submission" date="2017-07" db="EMBL/GenBank/DDBJ databases">
        <title>Draft Genome Sequences of Select Purple Nonsulfur Bacteria.</title>
        <authorList>
            <person name="Lasarre B."/>
            <person name="Mckinlay J.B."/>
        </authorList>
    </citation>
    <scope>NUCLEOTIDE SEQUENCE [LARGE SCALE GENOMIC DNA]</scope>
    <source>
        <strain evidence="6 7">DSM 5909</strain>
    </source>
</reference>
<evidence type="ECO:0000256" key="5">
    <source>
        <dbReference type="PIRSR" id="PIRSR605493-1"/>
    </source>
</evidence>
<keyword evidence="5" id="KW-0460">Magnesium</keyword>
<comment type="caution">
    <text evidence="6">The sequence shown here is derived from an EMBL/GenBank/DDBJ whole genome shotgun (WGS) entry which is preliminary data.</text>
</comment>
<feature type="binding site" evidence="5">
    <location>
        <position position="126"/>
    </location>
    <ligand>
        <name>substrate</name>
    </ligand>
</feature>
<keyword evidence="6" id="KW-0489">Methyltransferase</keyword>
<dbReference type="GO" id="GO:0046872">
    <property type="term" value="F:metal ion binding"/>
    <property type="evidence" value="ECO:0007669"/>
    <property type="project" value="UniProtKB-KW"/>
</dbReference>
<dbReference type="Gene3D" id="3.50.30.40">
    <property type="entry name" value="Ribonuclease E inhibitor RraA/RraA-like"/>
    <property type="match status" value="1"/>
</dbReference>
<dbReference type="GO" id="GO:0032259">
    <property type="term" value="P:methylation"/>
    <property type="evidence" value="ECO:0007669"/>
    <property type="project" value="UniProtKB-KW"/>
</dbReference>
<feature type="binding site" evidence="5">
    <location>
        <begin position="104"/>
        <end position="107"/>
    </location>
    <ligand>
        <name>substrate</name>
    </ligand>
</feature>
<dbReference type="InterPro" id="IPR036704">
    <property type="entry name" value="RraA/RraA-like_sf"/>
</dbReference>
<dbReference type="PANTHER" id="PTHR33254">
    <property type="entry name" value="4-HYDROXY-4-METHYL-2-OXOGLUTARATE ALDOLASE 3-RELATED"/>
    <property type="match status" value="1"/>
</dbReference>